<evidence type="ECO:0000313" key="3">
    <source>
        <dbReference type="EMBL" id="SVP88199.1"/>
    </source>
</evidence>
<feature type="compositionally biased region" description="Polar residues" evidence="1">
    <location>
        <begin position="249"/>
        <end position="262"/>
    </location>
</feature>
<feature type="compositionally biased region" description="Low complexity" evidence="1">
    <location>
        <begin position="309"/>
        <end position="327"/>
    </location>
</feature>
<feature type="signal peptide" evidence="2">
    <location>
        <begin position="1"/>
        <end position="21"/>
    </location>
</feature>
<dbReference type="EMBL" id="UIVS01000001">
    <property type="protein sequence ID" value="SVP89379.1"/>
    <property type="molecule type" value="Genomic_DNA"/>
</dbReference>
<name>A0A3B0MFG5_THEAN</name>
<feature type="compositionally biased region" description="Low complexity" evidence="1">
    <location>
        <begin position="112"/>
        <end position="121"/>
    </location>
</feature>
<protein>
    <submittedName>
        <fullName evidence="3">Conserved Theileria-specific sub-telomeric protein, SVSP family</fullName>
    </submittedName>
</protein>
<feature type="chain" id="PRO_5036075958" evidence="2">
    <location>
        <begin position="22"/>
        <end position="607"/>
    </location>
</feature>
<dbReference type="PRINTS" id="PR01217">
    <property type="entry name" value="PRICHEXTENSN"/>
</dbReference>
<feature type="compositionally biased region" description="Polar residues" evidence="1">
    <location>
        <begin position="221"/>
        <end position="230"/>
    </location>
</feature>
<evidence type="ECO:0000313" key="4">
    <source>
        <dbReference type="EMBL" id="SVP89379.1"/>
    </source>
</evidence>
<reference evidence="3" key="1">
    <citation type="submission" date="2018-07" db="EMBL/GenBank/DDBJ databases">
        <authorList>
            <person name="Quirk P.G."/>
            <person name="Krulwich T.A."/>
        </authorList>
    </citation>
    <scope>NUCLEOTIDE SEQUENCE</scope>
    <source>
        <strain evidence="3">Anand</strain>
    </source>
</reference>
<dbReference type="VEuPathDB" id="PiroplasmaDB:TA19005"/>
<sequence>MNIYVIFIYTFILVILKSSNCSDRYSGYSESSDTEDDDNFDVTQSGQTIQPQYPGYQTPITQLPPVTYPGIQYPGYSPPELPIQPHITHAPPQPQQIPITQTPIPYEYYQGYQQQPTPQYPGYHAVPSHPQQPPYYPGPEPYQPPIPQQPQPISQPPQPEELLDLSKKPILPLRPAQQPQPEEPLDLSKKTTQPTHLPFQPVQPIQPRPQQPEEVLDLSKKPTQPVQPITQEKEQKEPLDLSKKDRKTTQPQTSKTPETGQPTHRIYQPTPIYPTPQQPYQIGQSGAFRPYQPQPQPSQPTPLQPPQQPYYGPYQPQGQFGQPQYQQPTPPQEPQQPYYGPYQPGEGDYSVLISKSSNLGPGILGPAPGPLRDPSEIIKEYDQLADKLTTAAKDEEYKKQKELDFIKFYKKSKKGDLVPMTEKDYKVLIQSQFSIKFLFDTELEQIIYNEEIIYNHKRGYSYCKLLTYYKKNERFTMYFDDGFIYLRKKAGQWRPSARKPPDYVEFYSKDSEGNEQLLTSEHYFLDFTDRGSFKYTFKIGVKCTKIIVKKQLVWKKTDDVSFPNALSVTSKSNLVLQYDNYIVIYAFMKGQFKRFKSESSKPGFNEY</sequence>
<evidence type="ECO:0000256" key="2">
    <source>
        <dbReference type="SAM" id="SignalP"/>
    </source>
</evidence>
<dbReference type="EMBL" id="UIVT01000001">
    <property type="protein sequence ID" value="SVP88199.1"/>
    <property type="molecule type" value="Genomic_DNA"/>
</dbReference>
<organism evidence="3">
    <name type="scientific">Theileria annulata</name>
    <dbReference type="NCBI Taxonomy" id="5874"/>
    <lineage>
        <taxon>Eukaryota</taxon>
        <taxon>Sar</taxon>
        <taxon>Alveolata</taxon>
        <taxon>Apicomplexa</taxon>
        <taxon>Aconoidasida</taxon>
        <taxon>Piroplasmida</taxon>
        <taxon>Theileriidae</taxon>
        <taxon>Theileria</taxon>
    </lineage>
</organism>
<feature type="compositionally biased region" description="Pro residues" evidence="1">
    <location>
        <begin position="292"/>
        <end position="308"/>
    </location>
</feature>
<dbReference type="Pfam" id="PF04385">
    <property type="entry name" value="FAINT"/>
    <property type="match status" value="1"/>
</dbReference>
<accession>A0A3B0MFG5</accession>
<gene>
    <name evidence="3" type="ORF">TAT_000007000</name>
    <name evidence="4" type="ORF">TAV_000006800</name>
</gene>
<feature type="compositionally biased region" description="Low complexity" evidence="1">
    <location>
        <begin position="335"/>
        <end position="345"/>
    </location>
</feature>
<dbReference type="InterPro" id="IPR007480">
    <property type="entry name" value="DUF529"/>
</dbReference>
<feature type="compositionally biased region" description="Basic and acidic residues" evidence="1">
    <location>
        <begin position="231"/>
        <end position="243"/>
    </location>
</feature>
<feature type="compositionally biased region" description="Polar residues" evidence="1">
    <location>
        <begin position="41"/>
        <end position="51"/>
    </location>
</feature>
<keyword evidence="2" id="KW-0732">Signal</keyword>
<feature type="compositionally biased region" description="Polar residues" evidence="1">
    <location>
        <begin position="22"/>
        <end position="31"/>
    </location>
</feature>
<evidence type="ECO:0000256" key="1">
    <source>
        <dbReference type="SAM" id="MobiDB-lite"/>
    </source>
</evidence>
<feature type="region of interest" description="Disordered" evidence="1">
    <location>
        <begin position="112"/>
        <end position="354"/>
    </location>
</feature>
<dbReference type="AlphaFoldDB" id="A0A3B0MFG5"/>
<proteinExistence type="predicted"/>
<feature type="region of interest" description="Disordered" evidence="1">
    <location>
        <begin position="22"/>
        <end position="56"/>
    </location>
</feature>
<feature type="compositionally biased region" description="Pro residues" evidence="1">
    <location>
        <begin position="130"/>
        <end position="159"/>
    </location>
</feature>